<dbReference type="InterPro" id="IPR004648">
    <property type="entry name" value="Oligpept_transpt"/>
</dbReference>
<sequence length="752" mass="84567">MTEKETSDVASTATSSGTSIRVFESISDSVLDFTADDVNAVVPTDDEDVPVLTLRMWVIAFFLGTVITGVDAFFTLRFPTVHIGPIVAQVLAYPLGKLWDMIVPSFQLTIPFTKYGFNLNPSPFNSKEHACVFIVTNIMSPINLVSMTVTEQFKFFKSEIGIGRMIIFNLSSFFISYCLSGLTLSVLVYPVECIWPGILNTCALFKAFHQPEDKHELDKSEDTQIKPTSWKIPPLAYFGWTFLGAFLWYWIPDLIMPFLSRIGAWISWCKPENATLSQIFGVHTGLGLFPLTFDWTQVTSINDPLTTPFWSIATVFASFVIWIWIVLPGLYYSNKWQTANFPIMTNLIYNKDKKPYNASKVVTSDWKLDMEKFEKYSPVVLPISFVMGLALGLGTFSAMMVSFILNFKSEVLDQLGKRHEDHHNLAAAKYKKTHWGFFVGVGVVGFGLGFAFCQGWDDAPIKSLAFFMAILIGSLLYVPLALIESRSNFLLSLSSFFDLVSAFWFKGEPLTLLYFYSFGFNTLQKSMHITMSAKVGHYMKVPPRSISIGIFGAVAWGSLLSPAVVGYALNHIEDVCQPNAKNGMNCRKARTQFNTHLVWGLFGSELFSVHGRYAWVLWFFLAGALAAIVVHIFKCYKPKSAWRYVNATLLFGGATNIPSVTGFNYSTWALVGFIFNFYIHRRHTMWWRKYNLVLSIGLDCGTAIAAIIIYFCVVYTGGSKNFKWWGTTIGKTGCDIRGCPHLNEQILVPSGY</sequence>
<feature type="transmembrane region" description="Helical" evidence="9">
    <location>
        <begin position="692"/>
        <end position="716"/>
    </location>
</feature>
<dbReference type="PANTHER" id="PTHR22601">
    <property type="entry name" value="ISP4 LIKE PROTEIN"/>
    <property type="match status" value="1"/>
</dbReference>
<feature type="transmembrane region" description="Helical" evidence="9">
    <location>
        <begin position="166"/>
        <end position="188"/>
    </location>
</feature>
<comment type="similarity">
    <text evidence="2">Belongs to the oligopeptide OPT transporter family.</text>
</comment>
<feature type="transmembrane region" description="Helical" evidence="9">
    <location>
        <begin position="232"/>
        <end position="251"/>
    </location>
</feature>
<feature type="transmembrane region" description="Helical" evidence="9">
    <location>
        <begin position="434"/>
        <end position="452"/>
    </location>
</feature>
<dbReference type="Proteomes" id="UP001497600">
    <property type="component" value="Chromosome B"/>
</dbReference>
<dbReference type="NCBIfam" id="TIGR00727">
    <property type="entry name" value="ISP4_OPT"/>
    <property type="match status" value="1"/>
</dbReference>
<evidence type="ECO:0000256" key="6">
    <source>
        <dbReference type="ARBA" id="ARBA00022927"/>
    </source>
</evidence>
<evidence type="ECO:0000313" key="10">
    <source>
        <dbReference type="EMBL" id="CAK7895401.1"/>
    </source>
</evidence>
<feature type="transmembrane region" description="Helical" evidence="9">
    <location>
        <begin position="640"/>
        <end position="657"/>
    </location>
</feature>
<gene>
    <name evidence="10" type="primary">OPT1</name>
    <name evidence="10" type="ORF">CAAN4_B00122</name>
</gene>
<organism evidence="10 11">
    <name type="scientific">[Candida] anglica</name>
    <dbReference type="NCBI Taxonomy" id="148631"/>
    <lineage>
        <taxon>Eukaryota</taxon>
        <taxon>Fungi</taxon>
        <taxon>Dikarya</taxon>
        <taxon>Ascomycota</taxon>
        <taxon>Saccharomycotina</taxon>
        <taxon>Pichiomycetes</taxon>
        <taxon>Debaryomycetaceae</taxon>
        <taxon>Kurtzmaniella</taxon>
    </lineage>
</organism>
<keyword evidence="5" id="KW-0571">Peptide transport</keyword>
<feature type="transmembrane region" description="Helical" evidence="9">
    <location>
        <begin position="379"/>
        <end position="405"/>
    </location>
</feature>
<evidence type="ECO:0000256" key="1">
    <source>
        <dbReference type="ARBA" id="ARBA00004141"/>
    </source>
</evidence>
<evidence type="ECO:0000256" key="5">
    <source>
        <dbReference type="ARBA" id="ARBA00022856"/>
    </source>
</evidence>
<dbReference type="InterPro" id="IPR004813">
    <property type="entry name" value="OPT"/>
</dbReference>
<feature type="transmembrane region" description="Helical" evidence="9">
    <location>
        <begin position="464"/>
        <end position="483"/>
    </location>
</feature>
<protein>
    <submittedName>
        <fullName evidence="10">Oligopeptide transporter 1</fullName>
    </submittedName>
</protein>
<feature type="transmembrane region" description="Helical" evidence="9">
    <location>
        <begin position="309"/>
        <end position="332"/>
    </location>
</feature>
<keyword evidence="4 9" id="KW-0812">Transmembrane</keyword>
<comment type="subcellular location">
    <subcellularLocation>
        <location evidence="1">Membrane</location>
        <topology evidence="1">Multi-pass membrane protein</topology>
    </subcellularLocation>
</comment>
<feature type="transmembrane region" description="Helical" evidence="9">
    <location>
        <begin position="663"/>
        <end position="680"/>
    </location>
</feature>
<feature type="transmembrane region" description="Helical" evidence="9">
    <location>
        <begin position="503"/>
        <end position="524"/>
    </location>
</feature>
<feature type="transmembrane region" description="Helical" evidence="9">
    <location>
        <begin position="545"/>
        <end position="569"/>
    </location>
</feature>
<reference evidence="10 11" key="1">
    <citation type="submission" date="2024-01" db="EMBL/GenBank/DDBJ databases">
        <authorList>
            <consortium name="Genoscope - CEA"/>
            <person name="William W."/>
        </authorList>
    </citation>
    <scope>NUCLEOTIDE SEQUENCE [LARGE SCALE GENOMIC DNA]</scope>
    <source>
        <strain evidence="10 11">29B2s-10</strain>
    </source>
</reference>
<name>A0ABP0EB33_9ASCO</name>
<dbReference type="Pfam" id="PF03169">
    <property type="entry name" value="OPT"/>
    <property type="match status" value="1"/>
</dbReference>
<keyword evidence="8 9" id="KW-0472">Membrane</keyword>
<evidence type="ECO:0000256" key="7">
    <source>
        <dbReference type="ARBA" id="ARBA00022989"/>
    </source>
</evidence>
<proteinExistence type="inferred from homology"/>
<dbReference type="EMBL" id="OZ004254">
    <property type="protein sequence ID" value="CAK7895401.1"/>
    <property type="molecule type" value="Genomic_DNA"/>
</dbReference>
<keyword evidence="3" id="KW-0813">Transport</keyword>
<keyword evidence="11" id="KW-1185">Reference proteome</keyword>
<accession>A0ABP0EB33</accession>
<evidence type="ECO:0000256" key="2">
    <source>
        <dbReference type="ARBA" id="ARBA00008807"/>
    </source>
</evidence>
<keyword evidence="6" id="KW-0653">Protein transport</keyword>
<feature type="transmembrane region" description="Helical" evidence="9">
    <location>
        <begin position="613"/>
        <end position="633"/>
    </location>
</feature>
<feature type="transmembrane region" description="Helical" evidence="9">
    <location>
        <begin position="56"/>
        <end position="76"/>
    </location>
</feature>
<evidence type="ECO:0000256" key="3">
    <source>
        <dbReference type="ARBA" id="ARBA00022448"/>
    </source>
</evidence>
<evidence type="ECO:0000256" key="9">
    <source>
        <dbReference type="SAM" id="Phobius"/>
    </source>
</evidence>
<evidence type="ECO:0000256" key="4">
    <source>
        <dbReference type="ARBA" id="ARBA00022692"/>
    </source>
</evidence>
<evidence type="ECO:0000256" key="8">
    <source>
        <dbReference type="ARBA" id="ARBA00023136"/>
    </source>
</evidence>
<keyword evidence="7 9" id="KW-1133">Transmembrane helix</keyword>
<evidence type="ECO:0000313" key="11">
    <source>
        <dbReference type="Proteomes" id="UP001497600"/>
    </source>
</evidence>
<dbReference type="NCBIfam" id="TIGR00728">
    <property type="entry name" value="OPT_sfam"/>
    <property type="match status" value="1"/>
</dbReference>